<feature type="chain" id="PRO_5040885363" evidence="2">
    <location>
        <begin position="19"/>
        <end position="172"/>
    </location>
</feature>
<evidence type="ECO:0000256" key="1">
    <source>
        <dbReference type="SAM" id="MobiDB-lite"/>
    </source>
</evidence>
<evidence type="ECO:0000259" key="3">
    <source>
        <dbReference type="Pfam" id="PF13511"/>
    </source>
</evidence>
<organism evidence="4 5">
    <name type="scientific">Acidovorax cavernicola</name>
    <dbReference type="NCBI Taxonomy" id="1675792"/>
    <lineage>
        <taxon>Bacteria</taxon>
        <taxon>Pseudomonadati</taxon>
        <taxon>Pseudomonadota</taxon>
        <taxon>Betaproteobacteria</taxon>
        <taxon>Burkholderiales</taxon>
        <taxon>Comamonadaceae</taxon>
        <taxon>Acidovorax</taxon>
    </lineage>
</organism>
<proteinExistence type="predicted"/>
<evidence type="ECO:0000313" key="5">
    <source>
        <dbReference type="Proteomes" id="UP000265619"/>
    </source>
</evidence>
<reference evidence="4 5" key="1">
    <citation type="submission" date="2018-09" db="EMBL/GenBank/DDBJ databases">
        <title>Acidovorax cavernicola nov. sp. isolated from Gruta de las Maravillas (Aracena, Spain).</title>
        <authorList>
            <person name="Jurado V."/>
            <person name="Gutierrez-Patricio S."/>
            <person name="Gonzalez-Pimentel J.L."/>
            <person name="Miller A.Z."/>
            <person name="Laiz L."/>
            <person name="Saiz-Jimenez C."/>
        </authorList>
    </citation>
    <scope>NUCLEOTIDE SEQUENCE [LARGE SCALE GENOMIC DNA]</scope>
    <source>
        <strain evidence="4 5">1011MAR4D40.2</strain>
    </source>
</reference>
<sequence length="172" mass="18458">MRLLFVAALFAVAQPSWALYKCVGAGGATSFQETPCERAQAQTAIKPLVEAPKPAVAPSGPSGEPSSAVTAGRPTLDQQVKDAEADRLRREAGYTLRDKTAQLERHRQACDSQQREILANTARARNNLAGATYAQSIATEANAAALRCETRGREIQSEVEEARRQCTARGCS</sequence>
<feature type="compositionally biased region" description="Low complexity" evidence="1">
    <location>
        <begin position="54"/>
        <end position="69"/>
    </location>
</feature>
<dbReference type="RefSeq" id="WP_119554374.1">
    <property type="nucleotide sequence ID" value="NZ_QXMN01000017.1"/>
</dbReference>
<dbReference type="AlphaFoldDB" id="A0A9X8GUS4"/>
<gene>
    <name evidence="4" type="ORF">D3H34_15305</name>
</gene>
<feature type="region of interest" description="Disordered" evidence="1">
    <location>
        <begin position="50"/>
        <end position="81"/>
    </location>
</feature>
<accession>A0A9X8GUS4</accession>
<name>A0A9X8GUS4_9BURK</name>
<protein>
    <submittedName>
        <fullName evidence="4">DUF4124 domain-containing protein</fullName>
    </submittedName>
</protein>
<dbReference type="EMBL" id="QXMN01000017">
    <property type="protein sequence ID" value="RIX79105.1"/>
    <property type="molecule type" value="Genomic_DNA"/>
</dbReference>
<comment type="caution">
    <text evidence="4">The sequence shown here is derived from an EMBL/GenBank/DDBJ whole genome shotgun (WGS) entry which is preliminary data.</text>
</comment>
<feature type="domain" description="DUF4124" evidence="3">
    <location>
        <begin position="7"/>
        <end position="56"/>
    </location>
</feature>
<dbReference type="InterPro" id="IPR025392">
    <property type="entry name" value="DUF4124"/>
</dbReference>
<evidence type="ECO:0000313" key="4">
    <source>
        <dbReference type="EMBL" id="RIX79105.1"/>
    </source>
</evidence>
<keyword evidence="5" id="KW-1185">Reference proteome</keyword>
<keyword evidence="2" id="KW-0732">Signal</keyword>
<dbReference type="Pfam" id="PF13511">
    <property type="entry name" value="DUF4124"/>
    <property type="match status" value="1"/>
</dbReference>
<dbReference type="Proteomes" id="UP000265619">
    <property type="component" value="Unassembled WGS sequence"/>
</dbReference>
<evidence type="ECO:0000256" key="2">
    <source>
        <dbReference type="SAM" id="SignalP"/>
    </source>
</evidence>
<feature type="signal peptide" evidence="2">
    <location>
        <begin position="1"/>
        <end position="18"/>
    </location>
</feature>
<dbReference type="OrthoDB" id="8904499at2"/>